<dbReference type="InterPro" id="IPR041118">
    <property type="entry name" value="Rx_N"/>
</dbReference>
<dbReference type="EMBL" id="SPHZ02000009">
    <property type="protein sequence ID" value="KAF0897880.1"/>
    <property type="molecule type" value="Genomic_DNA"/>
</dbReference>
<comment type="similarity">
    <text evidence="1">Belongs to the disease resistance NB-LRR family.</text>
</comment>
<reference evidence="8 9" key="1">
    <citation type="submission" date="2019-11" db="EMBL/GenBank/DDBJ databases">
        <title>Whole genome sequence of Oryza granulata.</title>
        <authorList>
            <person name="Li W."/>
        </authorList>
    </citation>
    <scope>NUCLEOTIDE SEQUENCE [LARGE SCALE GENOMIC DNA]</scope>
    <source>
        <strain evidence="9">cv. Menghai</strain>
        <tissue evidence="8">Leaf</tissue>
    </source>
</reference>
<evidence type="ECO:0000313" key="8">
    <source>
        <dbReference type="EMBL" id="KAF0897880.1"/>
    </source>
</evidence>
<keyword evidence="2" id="KW-0433">Leucine-rich repeat</keyword>
<sequence length="85" mass="9285">MEAVLVSSTEGAVRILLGKLADVLADRYALLRGARGEVQELKDELESMNACLRDLAAAGDDERNEQVIDRLSSLPVDRLLNFATL</sequence>
<dbReference type="Gene3D" id="1.20.5.4130">
    <property type="match status" value="1"/>
</dbReference>
<keyword evidence="5" id="KW-0611">Plant defense</keyword>
<feature type="coiled-coil region" evidence="6">
    <location>
        <begin position="31"/>
        <end position="58"/>
    </location>
</feature>
<keyword evidence="9" id="KW-1185">Reference proteome</keyword>
<dbReference type="OrthoDB" id="644425at2759"/>
<evidence type="ECO:0000259" key="7">
    <source>
        <dbReference type="Pfam" id="PF18052"/>
    </source>
</evidence>
<organism evidence="8 9">
    <name type="scientific">Oryza meyeriana var. granulata</name>
    <dbReference type="NCBI Taxonomy" id="110450"/>
    <lineage>
        <taxon>Eukaryota</taxon>
        <taxon>Viridiplantae</taxon>
        <taxon>Streptophyta</taxon>
        <taxon>Embryophyta</taxon>
        <taxon>Tracheophyta</taxon>
        <taxon>Spermatophyta</taxon>
        <taxon>Magnoliopsida</taxon>
        <taxon>Liliopsida</taxon>
        <taxon>Poales</taxon>
        <taxon>Poaceae</taxon>
        <taxon>BOP clade</taxon>
        <taxon>Oryzoideae</taxon>
        <taxon>Oryzeae</taxon>
        <taxon>Oryzinae</taxon>
        <taxon>Oryza</taxon>
        <taxon>Oryza meyeriana</taxon>
    </lineage>
</organism>
<evidence type="ECO:0000256" key="3">
    <source>
        <dbReference type="ARBA" id="ARBA00022737"/>
    </source>
</evidence>
<dbReference type="Pfam" id="PF18052">
    <property type="entry name" value="Rx_N"/>
    <property type="match status" value="1"/>
</dbReference>
<evidence type="ECO:0000256" key="5">
    <source>
        <dbReference type="ARBA" id="ARBA00022821"/>
    </source>
</evidence>
<protein>
    <recommendedName>
        <fullName evidence="7">Disease resistance N-terminal domain-containing protein</fullName>
    </recommendedName>
</protein>
<keyword evidence="6" id="KW-0175">Coiled coil</keyword>
<dbReference type="Proteomes" id="UP000479710">
    <property type="component" value="Unassembled WGS sequence"/>
</dbReference>
<feature type="domain" description="Disease resistance N-terminal" evidence="7">
    <location>
        <begin position="12"/>
        <end position="71"/>
    </location>
</feature>
<keyword evidence="3" id="KW-0677">Repeat</keyword>
<evidence type="ECO:0000256" key="2">
    <source>
        <dbReference type="ARBA" id="ARBA00022614"/>
    </source>
</evidence>
<dbReference type="CDD" id="cd14798">
    <property type="entry name" value="RX-CC_like"/>
    <property type="match status" value="1"/>
</dbReference>
<name>A0A6G1CCK9_9ORYZ</name>
<evidence type="ECO:0000256" key="4">
    <source>
        <dbReference type="ARBA" id="ARBA00022741"/>
    </source>
</evidence>
<dbReference type="InterPro" id="IPR038005">
    <property type="entry name" value="RX-like_CC"/>
</dbReference>
<keyword evidence="4" id="KW-0547">Nucleotide-binding</keyword>
<evidence type="ECO:0000256" key="1">
    <source>
        <dbReference type="ARBA" id="ARBA00008894"/>
    </source>
</evidence>
<evidence type="ECO:0000256" key="6">
    <source>
        <dbReference type="SAM" id="Coils"/>
    </source>
</evidence>
<gene>
    <name evidence="8" type="ORF">E2562_001599</name>
</gene>
<dbReference type="GO" id="GO:0000166">
    <property type="term" value="F:nucleotide binding"/>
    <property type="evidence" value="ECO:0007669"/>
    <property type="project" value="UniProtKB-KW"/>
</dbReference>
<accession>A0A6G1CCK9</accession>
<dbReference type="GO" id="GO:0006952">
    <property type="term" value="P:defense response"/>
    <property type="evidence" value="ECO:0007669"/>
    <property type="project" value="UniProtKB-KW"/>
</dbReference>
<dbReference type="AlphaFoldDB" id="A0A6G1CCK9"/>
<comment type="caution">
    <text evidence="8">The sequence shown here is derived from an EMBL/GenBank/DDBJ whole genome shotgun (WGS) entry which is preliminary data.</text>
</comment>
<evidence type="ECO:0000313" key="9">
    <source>
        <dbReference type="Proteomes" id="UP000479710"/>
    </source>
</evidence>
<proteinExistence type="inferred from homology"/>